<gene>
    <name evidence="2" type="ORF">RF11_03601</name>
</gene>
<dbReference type="AlphaFoldDB" id="A0A0C2N0L1"/>
<keyword evidence="3" id="KW-1185">Reference proteome</keyword>
<proteinExistence type="predicted"/>
<accession>A0A0C2N0L1</accession>
<evidence type="ECO:0000313" key="3">
    <source>
        <dbReference type="Proteomes" id="UP000031668"/>
    </source>
</evidence>
<comment type="caution">
    <text evidence="2">The sequence shown here is derived from an EMBL/GenBank/DDBJ whole genome shotgun (WGS) entry which is preliminary data.</text>
</comment>
<keyword evidence="1" id="KW-0812">Transmembrane</keyword>
<keyword evidence="1" id="KW-1133">Transmembrane helix</keyword>
<name>A0A0C2N0L1_THEKT</name>
<dbReference type="EMBL" id="JWZT01000994">
    <property type="protein sequence ID" value="KII73106.1"/>
    <property type="molecule type" value="Genomic_DNA"/>
</dbReference>
<feature type="transmembrane region" description="Helical" evidence="1">
    <location>
        <begin position="179"/>
        <end position="198"/>
    </location>
</feature>
<dbReference type="Proteomes" id="UP000031668">
    <property type="component" value="Unassembled WGS sequence"/>
</dbReference>
<reference evidence="2 3" key="1">
    <citation type="journal article" date="2014" name="Genome Biol. Evol.">
        <title>The genome of the myxosporean Thelohanellus kitauei shows adaptations to nutrient acquisition within its fish host.</title>
        <authorList>
            <person name="Yang Y."/>
            <person name="Xiong J."/>
            <person name="Zhou Z."/>
            <person name="Huo F."/>
            <person name="Miao W."/>
            <person name="Ran C."/>
            <person name="Liu Y."/>
            <person name="Zhang J."/>
            <person name="Feng J."/>
            <person name="Wang M."/>
            <person name="Wang M."/>
            <person name="Wang L."/>
            <person name="Yao B."/>
        </authorList>
    </citation>
    <scope>NUCLEOTIDE SEQUENCE [LARGE SCALE GENOMIC DNA]</scope>
    <source>
        <strain evidence="2">Wuqing</strain>
    </source>
</reference>
<protein>
    <submittedName>
        <fullName evidence="2">Uncharacterized protein</fullName>
    </submittedName>
</protein>
<evidence type="ECO:0000313" key="2">
    <source>
        <dbReference type="EMBL" id="KII73106.1"/>
    </source>
</evidence>
<organism evidence="2 3">
    <name type="scientific">Thelohanellus kitauei</name>
    <name type="common">Myxosporean</name>
    <dbReference type="NCBI Taxonomy" id="669202"/>
    <lineage>
        <taxon>Eukaryota</taxon>
        <taxon>Metazoa</taxon>
        <taxon>Cnidaria</taxon>
        <taxon>Myxozoa</taxon>
        <taxon>Myxosporea</taxon>
        <taxon>Bivalvulida</taxon>
        <taxon>Platysporina</taxon>
        <taxon>Myxobolidae</taxon>
        <taxon>Thelohanellus</taxon>
    </lineage>
</organism>
<keyword evidence="1" id="KW-0472">Membrane</keyword>
<sequence length="214" mass="25244">MMKLQWKSHSDDFYSSELFESKFNSDTYEIILTFKSNIGSWAEIKCKISEDESEIEISPCNISYLKKPDSTLIKHSTEYRLKFNKYTQYEFKKHIIDLLIEENGYISVRFRLVDIVIQFTCSNRTCQIINNYKVKEATFYSTAEVYPCENDDHDYTYTNDTCALPKPDIDIKNYPSLKIMWIIVSTIIVLIALLAMCMSYRRYPKSIEVPNEQD</sequence>
<evidence type="ECO:0000256" key="1">
    <source>
        <dbReference type="SAM" id="Phobius"/>
    </source>
</evidence>